<evidence type="ECO:0000259" key="1">
    <source>
        <dbReference type="Pfam" id="PF01207"/>
    </source>
</evidence>
<dbReference type="Gene3D" id="3.20.20.70">
    <property type="entry name" value="Aldolase class I"/>
    <property type="match status" value="1"/>
</dbReference>
<dbReference type="InterPro" id="IPR035587">
    <property type="entry name" value="DUS-like_FMN-bd"/>
</dbReference>
<keyword evidence="3" id="KW-1185">Reference proteome</keyword>
<sequence length="133" mass="15125">MDETAVESKRGGLLSHIDLADRLWNDESLASLFTSRGPLFDLRKDCEKLQINPIPLRVAAPMVRYSKLPFRMLVRLYCADLVYTPMIYAKCFIASEYSRLAEYTTCEADKSTIVQFASNCPEEFALASEFVEP</sequence>
<dbReference type="Pfam" id="PF01207">
    <property type="entry name" value="Dus"/>
    <property type="match status" value="1"/>
</dbReference>
<dbReference type="PANTHER" id="PTHR11082:SF31">
    <property type="entry name" value="TRNA-DIHYDROURIDINE(20A_20B) SYNTHASE [NAD(P)+]-LIKE"/>
    <property type="match status" value="1"/>
</dbReference>
<reference evidence="2 3" key="1">
    <citation type="submission" date="2024-08" db="EMBL/GenBank/DDBJ databases">
        <title>Gnathostoma spinigerum genome.</title>
        <authorList>
            <person name="Gonzalez-Bertolin B."/>
            <person name="Monzon S."/>
            <person name="Zaballos A."/>
            <person name="Jimenez P."/>
            <person name="Dekumyoy P."/>
            <person name="Varona S."/>
            <person name="Cuesta I."/>
            <person name="Sumanam S."/>
            <person name="Adisakwattana P."/>
            <person name="Gasser R.B."/>
            <person name="Hernandez-Gonzalez A."/>
            <person name="Young N.D."/>
            <person name="Perteguer M.J."/>
        </authorList>
    </citation>
    <scope>NUCLEOTIDE SEQUENCE [LARGE SCALE GENOMIC DNA]</scope>
    <source>
        <strain evidence="2">AL3</strain>
        <tissue evidence="2">Liver</tissue>
    </source>
</reference>
<dbReference type="Proteomes" id="UP001608902">
    <property type="component" value="Unassembled WGS sequence"/>
</dbReference>
<dbReference type="AlphaFoldDB" id="A0ABD6EK91"/>
<accession>A0ABD6EK91</accession>
<evidence type="ECO:0000313" key="3">
    <source>
        <dbReference type="Proteomes" id="UP001608902"/>
    </source>
</evidence>
<dbReference type="EMBL" id="JBGFUD010002591">
    <property type="protein sequence ID" value="MFH4977764.1"/>
    <property type="molecule type" value="Genomic_DNA"/>
</dbReference>
<name>A0ABD6EK91_9BILA</name>
<comment type="caution">
    <text evidence="2">The sequence shown here is derived from an EMBL/GenBank/DDBJ whole genome shotgun (WGS) entry which is preliminary data.</text>
</comment>
<dbReference type="InterPro" id="IPR013785">
    <property type="entry name" value="Aldolase_TIM"/>
</dbReference>
<protein>
    <recommendedName>
        <fullName evidence="1">DUS-like FMN-binding domain-containing protein</fullName>
    </recommendedName>
</protein>
<dbReference type="PANTHER" id="PTHR11082">
    <property type="entry name" value="TRNA-DIHYDROURIDINE SYNTHASE"/>
    <property type="match status" value="1"/>
</dbReference>
<organism evidence="2 3">
    <name type="scientific">Gnathostoma spinigerum</name>
    <dbReference type="NCBI Taxonomy" id="75299"/>
    <lineage>
        <taxon>Eukaryota</taxon>
        <taxon>Metazoa</taxon>
        <taxon>Ecdysozoa</taxon>
        <taxon>Nematoda</taxon>
        <taxon>Chromadorea</taxon>
        <taxon>Rhabditida</taxon>
        <taxon>Spirurina</taxon>
        <taxon>Gnathostomatomorpha</taxon>
        <taxon>Gnathostomatoidea</taxon>
        <taxon>Gnathostomatidae</taxon>
        <taxon>Gnathostoma</taxon>
    </lineage>
</organism>
<dbReference type="SUPFAM" id="SSF51395">
    <property type="entry name" value="FMN-linked oxidoreductases"/>
    <property type="match status" value="1"/>
</dbReference>
<evidence type="ECO:0000313" key="2">
    <source>
        <dbReference type="EMBL" id="MFH4977764.1"/>
    </source>
</evidence>
<feature type="domain" description="DUS-like FMN-binding" evidence="1">
    <location>
        <begin position="59"/>
        <end position="132"/>
    </location>
</feature>
<gene>
    <name evidence="2" type="ORF">AB6A40_004473</name>
</gene>
<proteinExistence type="predicted"/>